<dbReference type="PANTHER" id="PTHR15332">
    <property type="entry name" value="PROPROTEIN CONVERTASE SUBTILISIN_KEXIN TYPE 5-LIKE"/>
    <property type="match status" value="1"/>
</dbReference>
<reference evidence="5" key="1">
    <citation type="submission" date="2021-01" db="EMBL/GenBank/DDBJ databases">
        <authorList>
            <consortium name="Genoscope - CEA"/>
            <person name="William W."/>
        </authorList>
    </citation>
    <scope>NUCLEOTIDE SEQUENCE</scope>
</reference>
<dbReference type="InterPro" id="IPR006212">
    <property type="entry name" value="Furin_repeat"/>
</dbReference>
<keyword evidence="6" id="KW-1185">Reference proteome</keyword>
<feature type="domain" description="TNFR-Cys" evidence="4">
    <location>
        <begin position="588"/>
        <end position="634"/>
    </location>
</feature>
<dbReference type="Proteomes" id="UP000692954">
    <property type="component" value="Unassembled WGS sequence"/>
</dbReference>
<comment type="caution">
    <text evidence="1">Lacks conserved residue(s) required for the propagation of feature annotation.</text>
</comment>
<name>A0A8S1P9S4_9CILI</name>
<evidence type="ECO:0000313" key="6">
    <source>
        <dbReference type="Proteomes" id="UP000692954"/>
    </source>
</evidence>
<dbReference type="SMART" id="SM00181">
    <property type="entry name" value="EGF"/>
    <property type="match status" value="11"/>
</dbReference>
<dbReference type="InterPro" id="IPR001368">
    <property type="entry name" value="TNFR/NGFR_Cys_rich_reg"/>
</dbReference>
<keyword evidence="3" id="KW-1133">Transmembrane helix</keyword>
<dbReference type="SMART" id="SM00261">
    <property type="entry name" value="FU"/>
    <property type="match status" value="11"/>
</dbReference>
<organism evidence="5 6">
    <name type="scientific">Paramecium sonneborni</name>
    <dbReference type="NCBI Taxonomy" id="65129"/>
    <lineage>
        <taxon>Eukaryota</taxon>
        <taxon>Sar</taxon>
        <taxon>Alveolata</taxon>
        <taxon>Ciliophora</taxon>
        <taxon>Intramacronucleata</taxon>
        <taxon>Oligohymenophorea</taxon>
        <taxon>Peniculida</taxon>
        <taxon>Parameciidae</taxon>
        <taxon>Paramecium</taxon>
    </lineage>
</organism>
<dbReference type="PANTHER" id="PTHR15332:SF175">
    <property type="entry name" value="PROPROTEIN CONVERTASE SUBTILISIN_KEXIN TYPE 5-LIKE"/>
    <property type="match status" value="1"/>
</dbReference>
<sequence length="2275" mass="258045">MISVNVYISNPNSQMNLLYRADQNLNPLVQIRFISSVSTFDVQVSIGGVVGESHGQMSALMNKWIPMLFCIYNNFNFYPDNPKPGMALFDIITPDFQEYGKKSFKIFSDSLSDQYFIGDYPTTTIWNNDNTKYFKYANIRIFRGYNFQFYNPANSKKCLIEVGELYPICIACSGNPDTYGMCKEAGTYGIPSSLTASNLLQCPQGQFYSTQCQVINIENCLRGTNANTCTQCIVGSTLSSNTCPAPATISHCATGTYECIEKQTGDFSTTNINSKISLNCNSKYYLDDKQCLACESSCQSCTNATQCVDCPPNQFLLKATQLCSATCDTAYKDSDKMICIDSCAIYQVKTEDLKYCSMKCPTGYKQFKQDCLTACPEKTFDENGICKSCHAKCYECFGSTNKECSKCNFGYYLLTTICEDFCADTTKFANQIENQCTDTCNAPGVQYGMQCLYVCPLNQYQDTLKKCVIQCPIGYVAKESTITVTPKYSTDSKIFNGFICEKCADGCYTCDNIEEVGVSENCTKCVDTQFLVGGDCVTTCPLLNPYEDSYNQRCLTACPPQFYLHLNTKCLLKCPNGYYAYDQKCQNTCPDGTYAEVANNSCLLCANECNTCSEGGPSHCIDCKGGYYLYDTICVQICPSIKKFHNTVSFVCESTCPNYYFDDGTTFECYDQCPVNFNVDGQRCTYYCSLGKYLDVDTCKVCEPRCARCDDGTNYNCTKCSANYYLDGRTCSLTCDENPTYYRSDYGYVCVEKCPGTLLMVDSLKKCVAICPNTHVKYLDRCLLECPKGFYSDINLKCQSCPQECLECTSDTSCQKCAAKYFQQGTECLKTCKNNFYQNLNNYQCEATCDKLVNNDGLGNLQCLEQCPNTKVKHQGQCIYECPDGYYKNIEDKICSKCSLECKTCNGGTNEDCIECQSGFERKEDFCIGICPKGTFLNQVSCDSCAFRCVQCIDSKYNCIQCKGDRQKAPQCYCPSGYYDDRKSLNCQKCQLPCVTCQSLSYCLTCQFNLEPPDCLCKRPPPITSDYCISCKLSFAESVRFSSDFSQIIVIFTYPITTNSEDAYFFSKENCQLWFKNTNFGESPVCQQNGNKFIIQLGTDPLIMPNDIIEFKENVFIDNSLQLCQDTYIEQFNNTQLILSNAIIPNVILFYPQNSISYCMDLNVEVMKEINNGGRALIYNSWTSNSTEEAINSVLSEYNGSSYIKIPGGTLLADSAYFITVNYSNFLDYNKTTTIKVLTKSTNPSLLTTFDETATYFANLEISIPLAIYSYSCSGEIVQELTESHPVTLSIKSSTSGTSQYDYTQSVETGVETSFKIPENKLKANSENLLEISVADIKLSKKLKIGSNQIFSEFLTKDRIVGNKPFNITVNATDNDVPKNLSKIGISYTWSCVNLYYNIPCRTTLNKPLVMGNNETLNVSNLPSGFVYQFTCIIKKETRSVTLYQQIIVSDLNMTDQIFNTEFGNKDILVVTDNLLYNLDVSSYYLVIIRYFKILKIEYIEKSVLRLNLYLYLGNLKTQQDISVIVGGTLTRYNLRVKPALFLNQLTVKPTSGFSLETEFELVIDDGIRNDSDSTQYQIFIYNNFEDLMWDIGNFTNNNGYLLIDWSQDKSIKSILPTCRYLLVKVNKDDQFGMSYVEVSVNKAKSAVSVKNNIEFVQNFIDFNQTNLILDQIVIMELYFLENIKCNYNCWNRGECVNQVCVCDQDYSTFSDCSGILNDQSVWDKLASKLYSDLSQAEQSQVVINSISLLYQLSYFKTIFELTKTEQLYLQIDAFLQPQNTDTGIISQTLQSINYQAAFKILNFLSSLNKQLFTNDSYVTQMQSINQKLFDSYNTLVLYTGDILLEGEQQNYSSSSMNVMIEKKSSQKNRILVEGNNYVDSFFETNILRLSNNFPYPNHTQQLYYKTESQIRQYTDLKKVRPKQKVFDFISVDTNLVCILSTDAKSFDDIGCETSSQTPPITCTCEAGYVTLVDDYLYYYKPFYFDLNFVLDRLYILFAFGGFSLIILIFLIIGHIKDSNDIDTTKPILPGFNRPPAVVKKVVTLNRVRRAQIMPSEVEPNSPSSENHEKHEQDLQQEQPIRQFHSENRLSNCHHMNSLLGGIFLFKKNFGRKQRLILLMSRVSISSGILGFVVNMQILQLYIIVLLTSGVGLLLRIFNVFCESLNTRGQRRKQCIYTFISYLFTIILLMTGLLISTLAYFLVYDRLVIYWGISLVCILITELIVNDFLLQLISLLIDYIKFKRQIEEDEEYENEYEPIHLAKSPGENEEESKIV</sequence>
<keyword evidence="3" id="KW-0472">Membrane</keyword>
<feature type="region of interest" description="Disordered" evidence="2">
    <location>
        <begin position="2056"/>
        <end position="2077"/>
    </location>
</feature>
<evidence type="ECO:0000256" key="3">
    <source>
        <dbReference type="SAM" id="Phobius"/>
    </source>
</evidence>
<feature type="transmembrane region" description="Helical" evidence="3">
    <location>
        <begin position="2179"/>
        <end position="2203"/>
    </location>
</feature>
<feature type="region of interest" description="Disordered" evidence="2">
    <location>
        <begin position="2251"/>
        <end position="2275"/>
    </location>
</feature>
<comment type="caution">
    <text evidence="5">The sequence shown here is derived from an EMBL/GenBank/DDBJ whole genome shotgun (WGS) entry which is preliminary data.</text>
</comment>
<gene>
    <name evidence="5" type="ORF">PSON_ATCC_30995.1.T0720048</name>
</gene>
<keyword evidence="3" id="KW-0812">Transmembrane</keyword>
<feature type="compositionally biased region" description="Low complexity" evidence="2">
    <location>
        <begin position="2056"/>
        <end position="2065"/>
    </location>
</feature>
<feature type="transmembrane region" description="Helical" evidence="3">
    <location>
        <begin position="2209"/>
        <end position="2237"/>
    </location>
</feature>
<dbReference type="EMBL" id="CAJJDN010000072">
    <property type="protein sequence ID" value="CAD8099498.1"/>
    <property type="molecule type" value="Genomic_DNA"/>
</dbReference>
<dbReference type="InterPro" id="IPR000742">
    <property type="entry name" value="EGF"/>
</dbReference>
<evidence type="ECO:0000313" key="5">
    <source>
        <dbReference type="EMBL" id="CAD8099498.1"/>
    </source>
</evidence>
<protein>
    <recommendedName>
        <fullName evidence="4">TNFR-Cys domain-containing protein</fullName>
    </recommendedName>
</protein>
<dbReference type="CDD" id="cd00064">
    <property type="entry name" value="FU"/>
    <property type="match status" value="6"/>
</dbReference>
<feature type="transmembrane region" description="Helical" evidence="3">
    <location>
        <begin position="1994"/>
        <end position="2016"/>
    </location>
</feature>
<dbReference type="OrthoDB" id="441583at2759"/>
<feature type="transmembrane region" description="Helical" evidence="3">
    <location>
        <begin position="2116"/>
        <end position="2133"/>
    </location>
</feature>
<feature type="transmembrane region" description="Helical" evidence="3">
    <location>
        <begin position="2139"/>
        <end position="2158"/>
    </location>
</feature>
<evidence type="ECO:0000256" key="1">
    <source>
        <dbReference type="PROSITE-ProRule" id="PRU00206"/>
    </source>
</evidence>
<evidence type="ECO:0000259" key="4">
    <source>
        <dbReference type="PROSITE" id="PS50050"/>
    </source>
</evidence>
<dbReference type="PROSITE" id="PS50050">
    <property type="entry name" value="TNFR_NGFR_2"/>
    <property type="match status" value="1"/>
</dbReference>
<accession>A0A8S1P9S4</accession>
<feature type="repeat" description="TNFR-Cys" evidence="1">
    <location>
        <begin position="588"/>
        <end position="634"/>
    </location>
</feature>
<proteinExistence type="predicted"/>
<evidence type="ECO:0000256" key="2">
    <source>
        <dbReference type="SAM" id="MobiDB-lite"/>
    </source>
</evidence>